<gene>
    <name evidence="1" type="ORF">Q9L58_010761</name>
</gene>
<name>A0ABR3G3F4_9PEZI</name>
<dbReference type="Proteomes" id="UP001447188">
    <property type="component" value="Unassembled WGS sequence"/>
</dbReference>
<sequence>MNKSKTVTMFEYRITKYDPAVRREGKQYTEWTSVSDVGTAFDGVTLTRSAYEEVESAYIAAATAFFRKQTLIRYRYEISKTKMTKRRHMQKERSSHQWKPCPSCPRCSARNFGAS</sequence>
<evidence type="ECO:0000313" key="1">
    <source>
        <dbReference type="EMBL" id="KAL0630393.1"/>
    </source>
</evidence>
<evidence type="ECO:0000313" key="2">
    <source>
        <dbReference type="Proteomes" id="UP001447188"/>
    </source>
</evidence>
<comment type="caution">
    <text evidence="1">The sequence shown here is derived from an EMBL/GenBank/DDBJ whole genome shotgun (WGS) entry which is preliminary data.</text>
</comment>
<accession>A0ABR3G3F4</accession>
<protein>
    <submittedName>
        <fullName evidence="1">Uncharacterized protein</fullName>
    </submittedName>
</protein>
<organism evidence="1 2">
    <name type="scientific">Discina gigas</name>
    <dbReference type="NCBI Taxonomy" id="1032678"/>
    <lineage>
        <taxon>Eukaryota</taxon>
        <taxon>Fungi</taxon>
        <taxon>Dikarya</taxon>
        <taxon>Ascomycota</taxon>
        <taxon>Pezizomycotina</taxon>
        <taxon>Pezizomycetes</taxon>
        <taxon>Pezizales</taxon>
        <taxon>Discinaceae</taxon>
        <taxon>Discina</taxon>
    </lineage>
</organism>
<dbReference type="EMBL" id="JBBBZM010000716">
    <property type="protein sequence ID" value="KAL0630393.1"/>
    <property type="molecule type" value="Genomic_DNA"/>
</dbReference>
<keyword evidence="2" id="KW-1185">Reference proteome</keyword>
<reference evidence="1 2" key="1">
    <citation type="submission" date="2024-02" db="EMBL/GenBank/DDBJ databases">
        <title>Discinaceae phylogenomics.</title>
        <authorList>
            <person name="Dirks A.C."/>
            <person name="James T.Y."/>
        </authorList>
    </citation>
    <scope>NUCLEOTIDE SEQUENCE [LARGE SCALE GENOMIC DNA]</scope>
    <source>
        <strain evidence="1 2">ACD0624</strain>
    </source>
</reference>
<proteinExistence type="predicted"/>